<proteinExistence type="predicted"/>
<dbReference type="Proteomes" id="UP000245133">
    <property type="component" value="Unassembled WGS sequence"/>
</dbReference>
<organism evidence="2 3">
    <name type="scientific">Leptospira ryugenii</name>
    <dbReference type="NCBI Taxonomy" id="1917863"/>
    <lineage>
        <taxon>Bacteria</taxon>
        <taxon>Pseudomonadati</taxon>
        <taxon>Spirochaetota</taxon>
        <taxon>Spirochaetia</taxon>
        <taxon>Leptospirales</taxon>
        <taxon>Leptospiraceae</taxon>
        <taxon>Leptospira</taxon>
    </lineage>
</organism>
<evidence type="ECO:0000313" key="2">
    <source>
        <dbReference type="EMBL" id="GBF52065.1"/>
    </source>
</evidence>
<evidence type="ECO:0000256" key="1">
    <source>
        <dbReference type="SAM" id="Coils"/>
    </source>
</evidence>
<dbReference type="RefSeq" id="WP_108978468.1">
    <property type="nucleotide sequence ID" value="NZ_BFBB01000010.1"/>
</dbReference>
<reference evidence="2 3" key="1">
    <citation type="submission" date="2018-02" db="EMBL/GenBank/DDBJ databases">
        <title>Novel Leptospira species isolated from soil and water in Japan.</title>
        <authorList>
            <person name="Nakao R."/>
            <person name="Masuzawa T."/>
        </authorList>
    </citation>
    <scope>NUCLEOTIDE SEQUENCE [LARGE SCALE GENOMIC DNA]</scope>
    <source>
        <strain evidence="2 3">YH101</strain>
    </source>
</reference>
<feature type="coiled-coil region" evidence="1">
    <location>
        <begin position="360"/>
        <end position="415"/>
    </location>
</feature>
<name>A0A2P2E5A0_9LEPT</name>
<comment type="caution">
    <text evidence="2">The sequence shown here is derived from an EMBL/GenBank/DDBJ whole genome shotgun (WGS) entry which is preliminary data.</text>
</comment>
<accession>A0A2P2E5A0</accession>
<evidence type="ECO:0000313" key="3">
    <source>
        <dbReference type="Proteomes" id="UP000245133"/>
    </source>
</evidence>
<keyword evidence="1" id="KW-0175">Coiled coil</keyword>
<dbReference type="AlphaFoldDB" id="A0A2P2E5A0"/>
<dbReference type="InterPro" id="IPR022205">
    <property type="entry name" value="DUF3732"/>
</dbReference>
<feature type="coiled-coil region" evidence="1">
    <location>
        <begin position="278"/>
        <end position="329"/>
    </location>
</feature>
<sequence>MNVQLKQIILFLKNGKIRILSFELNTLNIITGGSKTGKSALIHIVNYCMAASKSSIPAGVIPNNTLWYGIILSKKSEEIFIARKNPKNGYLTSEEIYIERGKRINIENNTELSQNINLEGLTTVLNEFCNITEYSHELKPNQTRQTGLANISKALIYCFQEQGEIANKNLLFHRQGEPFLPQSIKDYMPYFLGAVSLDFLAKQDELKKLKIELNKIESEETKNFKNIDNEVSTAHSMITEAISAGLLDQDTEFSADFAEIKQILLNAIENINENRIPESQSQDELNRLNSIHNNLREEYKKISEDIEEYKNLQLNASGYSNENREQKSRLESIGLIPEKLSLNPTCPLCNSKLNKKIPTVIEINKNLRRINQQLDELSSDLPHLQKLINRSAEKKEILKNDLNQINQQIISLKNSTIRIQEFNDQQNLKNLVRGRISYYYDTIKDFIPNKPENSNLILLKEKISNLETQIENESIDQKLNSILSLISSEISKAAKNLKLEHSEYPFRFDLKKLTVVADTKEGPIPMNTMGSGENWVSIHLITYLVFHKWFAEQKLPIPNFIFFDQPTQAFFPPQTRDKKVKNTDNISVIKMFKLLESFVKNAGFQIILTDHADLPYPWYQKHVVEKWWDGKLKLIPTNLLT</sequence>
<gene>
    <name evidence="2" type="ORF">LPTSP4_36030</name>
</gene>
<protein>
    <recommendedName>
        <fullName evidence="4">Rad50/SbcC-type AAA domain-containing protein</fullName>
    </recommendedName>
</protein>
<keyword evidence="3" id="KW-1185">Reference proteome</keyword>
<dbReference type="EMBL" id="BFBB01000010">
    <property type="protein sequence ID" value="GBF52065.1"/>
    <property type="molecule type" value="Genomic_DNA"/>
</dbReference>
<dbReference type="OrthoDB" id="103556at2"/>
<dbReference type="Pfam" id="PF12532">
    <property type="entry name" value="DUF3732"/>
    <property type="match status" value="1"/>
</dbReference>
<evidence type="ECO:0008006" key="4">
    <source>
        <dbReference type="Google" id="ProtNLM"/>
    </source>
</evidence>